<comment type="caution">
    <text evidence="3">The sequence shown here is derived from an EMBL/GenBank/DDBJ whole genome shotgun (WGS) entry which is preliminary data.</text>
</comment>
<dbReference type="PRINTS" id="PR00080">
    <property type="entry name" value="SDRFAMILY"/>
</dbReference>
<evidence type="ECO:0000256" key="2">
    <source>
        <dbReference type="RuleBase" id="RU000363"/>
    </source>
</evidence>
<dbReference type="PANTHER" id="PTHR43544">
    <property type="entry name" value="SHORT-CHAIN DEHYDROGENASE/REDUCTASE"/>
    <property type="match status" value="1"/>
</dbReference>
<protein>
    <recommendedName>
        <fullName evidence="5">Short chain dehydrogenase</fullName>
    </recommendedName>
</protein>
<keyword evidence="4" id="KW-1185">Reference proteome</keyword>
<evidence type="ECO:0000313" key="3">
    <source>
        <dbReference type="EMBL" id="KAH7079775.1"/>
    </source>
</evidence>
<reference evidence="3" key="1">
    <citation type="journal article" date="2021" name="Nat. Commun.">
        <title>Genetic determinants of endophytism in the Arabidopsis root mycobiome.</title>
        <authorList>
            <person name="Mesny F."/>
            <person name="Miyauchi S."/>
            <person name="Thiergart T."/>
            <person name="Pickel B."/>
            <person name="Atanasova L."/>
            <person name="Karlsson M."/>
            <person name="Huettel B."/>
            <person name="Barry K.W."/>
            <person name="Haridas S."/>
            <person name="Chen C."/>
            <person name="Bauer D."/>
            <person name="Andreopoulos W."/>
            <person name="Pangilinan J."/>
            <person name="LaButti K."/>
            <person name="Riley R."/>
            <person name="Lipzen A."/>
            <person name="Clum A."/>
            <person name="Drula E."/>
            <person name="Henrissat B."/>
            <person name="Kohler A."/>
            <person name="Grigoriev I.V."/>
            <person name="Martin F.M."/>
            <person name="Hacquard S."/>
        </authorList>
    </citation>
    <scope>NUCLEOTIDE SEQUENCE</scope>
    <source>
        <strain evidence="3">MPI-SDFR-AT-0120</strain>
    </source>
</reference>
<sequence length="249" mass="26852">MTDPQKSIVLITGANSGIGFELAAQLLNDGNKHVLLGSRSVDKGDKAVKDLQSRGLPGSVELLQVDVSDESSIAAAAKAVEENHARLDALVNNAGTMDDSSKTSMFEKLNSVFRTNAAGPYAMVKAFTPLLSRSRNTPRIINVSSSAGSIASRLNPSDMFYSMMLEQYRASKSALNMITACQIVEYHEKGWKVFLYCPGFTESNLSPLARVEKGAHPTSEGARPMVDMLNGNRDAEAGRFLTIGGEHPW</sequence>
<dbReference type="GO" id="GO:0019748">
    <property type="term" value="P:secondary metabolic process"/>
    <property type="evidence" value="ECO:0007669"/>
    <property type="project" value="TreeGrafter"/>
</dbReference>
<dbReference type="AlphaFoldDB" id="A0A8K0R184"/>
<dbReference type="GO" id="GO:0016491">
    <property type="term" value="F:oxidoreductase activity"/>
    <property type="evidence" value="ECO:0007669"/>
    <property type="project" value="TreeGrafter"/>
</dbReference>
<evidence type="ECO:0000256" key="1">
    <source>
        <dbReference type="ARBA" id="ARBA00006484"/>
    </source>
</evidence>
<comment type="similarity">
    <text evidence="1 2">Belongs to the short-chain dehydrogenases/reductases (SDR) family.</text>
</comment>
<gene>
    <name evidence="3" type="ORF">FB567DRAFT_607231</name>
</gene>
<organism evidence="3 4">
    <name type="scientific">Paraphoma chrysanthemicola</name>
    <dbReference type="NCBI Taxonomy" id="798071"/>
    <lineage>
        <taxon>Eukaryota</taxon>
        <taxon>Fungi</taxon>
        <taxon>Dikarya</taxon>
        <taxon>Ascomycota</taxon>
        <taxon>Pezizomycotina</taxon>
        <taxon>Dothideomycetes</taxon>
        <taxon>Pleosporomycetidae</taxon>
        <taxon>Pleosporales</taxon>
        <taxon>Pleosporineae</taxon>
        <taxon>Phaeosphaeriaceae</taxon>
        <taxon>Paraphoma</taxon>
    </lineage>
</organism>
<dbReference type="OrthoDB" id="191139at2759"/>
<dbReference type="Proteomes" id="UP000813461">
    <property type="component" value="Unassembled WGS sequence"/>
</dbReference>
<evidence type="ECO:0008006" key="5">
    <source>
        <dbReference type="Google" id="ProtNLM"/>
    </source>
</evidence>
<dbReference type="InterPro" id="IPR036291">
    <property type="entry name" value="NAD(P)-bd_dom_sf"/>
</dbReference>
<dbReference type="PRINTS" id="PR00081">
    <property type="entry name" value="GDHRDH"/>
</dbReference>
<dbReference type="SUPFAM" id="SSF51735">
    <property type="entry name" value="NAD(P)-binding Rossmann-fold domains"/>
    <property type="match status" value="1"/>
</dbReference>
<dbReference type="InterPro" id="IPR002347">
    <property type="entry name" value="SDR_fam"/>
</dbReference>
<accession>A0A8K0R184</accession>
<evidence type="ECO:0000313" key="4">
    <source>
        <dbReference type="Proteomes" id="UP000813461"/>
    </source>
</evidence>
<dbReference type="GO" id="GO:0005737">
    <property type="term" value="C:cytoplasm"/>
    <property type="evidence" value="ECO:0007669"/>
    <property type="project" value="TreeGrafter"/>
</dbReference>
<proteinExistence type="inferred from homology"/>
<name>A0A8K0R184_9PLEO</name>
<dbReference type="PANTHER" id="PTHR43544:SF32">
    <property type="entry name" value="CHAIN DEHYDROGENASE, PUTATIVE (AFU_ORTHOLOGUE AFUA_5G01530)-RELATED"/>
    <property type="match status" value="1"/>
</dbReference>
<dbReference type="Gene3D" id="3.40.50.720">
    <property type="entry name" value="NAD(P)-binding Rossmann-like Domain"/>
    <property type="match status" value="1"/>
</dbReference>
<dbReference type="Pfam" id="PF00106">
    <property type="entry name" value="adh_short"/>
    <property type="match status" value="1"/>
</dbReference>
<dbReference type="InterPro" id="IPR051468">
    <property type="entry name" value="Fungal_SecMetab_SDRs"/>
</dbReference>
<dbReference type="EMBL" id="JAGMVJ010000016">
    <property type="protein sequence ID" value="KAH7079775.1"/>
    <property type="molecule type" value="Genomic_DNA"/>
</dbReference>